<dbReference type="Proteomes" id="UP000050497">
    <property type="component" value="Unassembled WGS sequence"/>
</dbReference>
<feature type="signal peptide" evidence="2">
    <location>
        <begin position="1"/>
        <end position="25"/>
    </location>
</feature>
<dbReference type="InterPro" id="IPR019225">
    <property type="entry name" value="DUF2155"/>
</dbReference>
<feature type="compositionally biased region" description="Pro residues" evidence="1">
    <location>
        <begin position="148"/>
        <end position="158"/>
    </location>
</feature>
<keyword evidence="6" id="KW-1185">Reference proteome</keyword>
<accession>A0A0N8KEV5</accession>
<reference evidence="3 5" key="1">
    <citation type="submission" date="2015-09" db="EMBL/GenBank/DDBJ databases">
        <title>Identification and resolution of microdiversity through metagenomic sequencing of parallel consortia.</title>
        <authorList>
            <person name="Nelson W.C."/>
            <person name="Romine M.F."/>
            <person name="Lindemann S.R."/>
        </authorList>
    </citation>
    <scope>NUCLEOTIDE SEQUENCE [LARGE SCALE GENOMIC DNA]</scope>
    <source>
        <strain evidence="3">HL-109</strain>
    </source>
</reference>
<feature type="chain" id="PRO_5006027855" description="DUF2155 domain-containing protein" evidence="2">
    <location>
        <begin position="26"/>
        <end position="158"/>
    </location>
</feature>
<gene>
    <name evidence="4" type="ORF">GA0071312_2232</name>
    <name evidence="3" type="ORF">HLUCCO17_02175</name>
</gene>
<sequence length="158" mass="16884">MALLRLPVALTLGAAVLFGAAPASAQSHIENPIAVFNGLDKITARIIAFEVEIDETIQFGSLLLTPRACHTRPPTESPNTTAFIEVEDVALDGEVVSLFDGWVFAESPGLSAIDHPVYDIWLTGCRQTSLADAPADETSDSPDRPAPDQIPLPPPRPF</sequence>
<protein>
    <recommendedName>
        <fullName evidence="7">DUF2155 domain-containing protein</fullName>
    </recommendedName>
</protein>
<evidence type="ECO:0000313" key="4">
    <source>
        <dbReference type="EMBL" id="SCC81296.1"/>
    </source>
</evidence>
<name>A0A0N8KEV5_9HYPH</name>
<comment type="caution">
    <text evidence="3">The sequence shown here is derived from an EMBL/GenBank/DDBJ whole genome shotgun (WGS) entry which is preliminary data.</text>
</comment>
<reference evidence="4 6" key="2">
    <citation type="submission" date="2016-08" db="EMBL/GenBank/DDBJ databases">
        <authorList>
            <person name="Varghese N."/>
            <person name="Submissions Spin"/>
        </authorList>
    </citation>
    <scope>NUCLEOTIDE SEQUENCE [LARGE SCALE GENOMIC DNA]</scope>
    <source>
        <strain evidence="4 6">HL-109</strain>
    </source>
</reference>
<evidence type="ECO:0000313" key="5">
    <source>
        <dbReference type="Proteomes" id="UP000050497"/>
    </source>
</evidence>
<dbReference type="Pfam" id="PF09923">
    <property type="entry name" value="DUF2155"/>
    <property type="match status" value="1"/>
</dbReference>
<dbReference type="STRING" id="1653334.GA0071312_2232"/>
<evidence type="ECO:0000313" key="3">
    <source>
        <dbReference type="EMBL" id="KPQ12394.1"/>
    </source>
</evidence>
<evidence type="ECO:0000256" key="1">
    <source>
        <dbReference type="SAM" id="MobiDB-lite"/>
    </source>
</evidence>
<evidence type="ECO:0000313" key="6">
    <source>
        <dbReference type="Proteomes" id="UP000182800"/>
    </source>
</evidence>
<evidence type="ECO:0000256" key="2">
    <source>
        <dbReference type="SAM" id="SignalP"/>
    </source>
</evidence>
<feature type="region of interest" description="Disordered" evidence="1">
    <location>
        <begin position="131"/>
        <end position="158"/>
    </location>
</feature>
<keyword evidence="2" id="KW-0732">Signal</keyword>
<dbReference type="EMBL" id="FMBM01000002">
    <property type="protein sequence ID" value="SCC81296.1"/>
    <property type="molecule type" value="Genomic_DNA"/>
</dbReference>
<dbReference type="AlphaFoldDB" id="A0A0N8KEV5"/>
<dbReference type="EMBL" id="LJSX01000002">
    <property type="protein sequence ID" value="KPQ12394.1"/>
    <property type="molecule type" value="Genomic_DNA"/>
</dbReference>
<evidence type="ECO:0008006" key="7">
    <source>
        <dbReference type="Google" id="ProtNLM"/>
    </source>
</evidence>
<organism evidence="3 5">
    <name type="scientific">Saliniramus fredricksonii</name>
    <dbReference type="NCBI Taxonomy" id="1653334"/>
    <lineage>
        <taxon>Bacteria</taxon>
        <taxon>Pseudomonadati</taxon>
        <taxon>Pseudomonadota</taxon>
        <taxon>Alphaproteobacteria</taxon>
        <taxon>Hyphomicrobiales</taxon>
        <taxon>Salinarimonadaceae</taxon>
        <taxon>Saliniramus</taxon>
    </lineage>
</organism>
<dbReference type="Proteomes" id="UP000182800">
    <property type="component" value="Unassembled WGS sequence"/>
</dbReference>
<proteinExistence type="predicted"/>